<proteinExistence type="predicted"/>
<feature type="coiled-coil region" evidence="1">
    <location>
        <begin position="82"/>
        <end position="109"/>
    </location>
</feature>
<keyword evidence="3" id="KW-1185">Reference proteome</keyword>
<evidence type="ECO:0000256" key="1">
    <source>
        <dbReference type="SAM" id="Coils"/>
    </source>
</evidence>
<comment type="caution">
    <text evidence="2">The sequence shown here is derived from an EMBL/GenBank/DDBJ whole genome shotgun (WGS) entry which is preliminary data.</text>
</comment>
<dbReference type="Proteomes" id="UP000499080">
    <property type="component" value="Unassembled WGS sequence"/>
</dbReference>
<dbReference type="EMBL" id="BGPR01002071">
    <property type="protein sequence ID" value="GBM67227.1"/>
    <property type="molecule type" value="Genomic_DNA"/>
</dbReference>
<evidence type="ECO:0000313" key="2">
    <source>
        <dbReference type="EMBL" id="GBM67227.1"/>
    </source>
</evidence>
<gene>
    <name evidence="2" type="ORF">AVEN_208937_1</name>
</gene>
<protein>
    <submittedName>
        <fullName evidence="2">Uncharacterized protein</fullName>
    </submittedName>
</protein>
<dbReference type="OrthoDB" id="6157256at2759"/>
<accession>A0A4Y2HPA7</accession>
<reference evidence="2 3" key="1">
    <citation type="journal article" date="2019" name="Sci. Rep.">
        <title>Orb-weaving spider Araneus ventricosus genome elucidates the spidroin gene catalogue.</title>
        <authorList>
            <person name="Kono N."/>
            <person name="Nakamura H."/>
            <person name="Ohtoshi R."/>
            <person name="Moran D.A.P."/>
            <person name="Shinohara A."/>
            <person name="Yoshida Y."/>
            <person name="Fujiwara M."/>
            <person name="Mori M."/>
            <person name="Tomita M."/>
            <person name="Arakawa K."/>
        </authorList>
    </citation>
    <scope>NUCLEOTIDE SEQUENCE [LARGE SCALE GENOMIC DNA]</scope>
</reference>
<sequence length="128" mass="14666">MAISLLTCWSKVEISFSIMNNFITSGTSRLIITTLNALQTVEYHLLAEGKSSVDYFYKSYFLLEPVDRSLVDNIRSSSKAYEKEKSEKVMVVKNEIKDLKEKILSEEKAKKKMCYKCCQTAENDTPKS</sequence>
<dbReference type="AlphaFoldDB" id="A0A4Y2HPA7"/>
<name>A0A4Y2HPA7_ARAVE</name>
<keyword evidence="1" id="KW-0175">Coiled coil</keyword>
<evidence type="ECO:0000313" key="3">
    <source>
        <dbReference type="Proteomes" id="UP000499080"/>
    </source>
</evidence>
<organism evidence="2 3">
    <name type="scientific">Araneus ventricosus</name>
    <name type="common">Orbweaver spider</name>
    <name type="synonym">Epeira ventricosa</name>
    <dbReference type="NCBI Taxonomy" id="182803"/>
    <lineage>
        <taxon>Eukaryota</taxon>
        <taxon>Metazoa</taxon>
        <taxon>Ecdysozoa</taxon>
        <taxon>Arthropoda</taxon>
        <taxon>Chelicerata</taxon>
        <taxon>Arachnida</taxon>
        <taxon>Araneae</taxon>
        <taxon>Araneomorphae</taxon>
        <taxon>Entelegynae</taxon>
        <taxon>Araneoidea</taxon>
        <taxon>Araneidae</taxon>
        <taxon>Araneus</taxon>
    </lineage>
</organism>